<keyword evidence="1" id="KW-1133">Transmembrane helix</keyword>
<keyword evidence="1" id="KW-0812">Transmembrane</keyword>
<proteinExistence type="predicted"/>
<accession>A0A949JV79</accession>
<name>A0A949JV79_9FIRM</name>
<comment type="caution">
    <text evidence="2">The sequence shown here is derived from an EMBL/GenBank/DDBJ whole genome shotgun (WGS) entry which is preliminary data.</text>
</comment>
<protein>
    <submittedName>
        <fullName evidence="2">Uncharacterized protein</fullName>
    </submittedName>
</protein>
<dbReference type="AlphaFoldDB" id="A0A949JV79"/>
<keyword evidence="1" id="KW-0472">Membrane</keyword>
<evidence type="ECO:0000313" key="3">
    <source>
        <dbReference type="Proteomes" id="UP000712157"/>
    </source>
</evidence>
<keyword evidence="3" id="KW-1185">Reference proteome</keyword>
<organism evidence="2 3">
    <name type="scientific">Diplocloster agilis</name>
    <dbReference type="NCBI Taxonomy" id="2850323"/>
    <lineage>
        <taxon>Bacteria</taxon>
        <taxon>Bacillati</taxon>
        <taxon>Bacillota</taxon>
        <taxon>Clostridia</taxon>
        <taxon>Lachnospirales</taxon>
        <taxon>Lachnospiraceae</taxon>
        <taxon>Diplocloster</taxon>
    </lineage>
</organism>
<evidence type="ECO:0000313" key="2">
    <source>
        <dbReference type="EMBL" id="MBU9735758.1"/>
    </source>
</evidence>
<evidence type="ECO:0000256" key="1">
    <source>
        <dbReference type="SAM" id="Phobius"/>
    </source>
</evidence>
<feature type="transmembrane region" description="Helical" evidence="1">
    <location>
        <begin position="16"/>
        <end position="37"/>
    </location>
</feature>
<sequence length="133" mass="14969">MEIKMDKKDAVKKYMMLYMGLGMCFGVSIGLVFGRILYPDNMSMGICFGLPIGMYIDMTIGTAKDKRLSENIMKICRIEAISGSSDTMIYSLDKNGTEKEYRVTEKKMKAEKFVVNDRVAEETDGSLVSLESK</sequence>
<dbReference type="EMBL" id="JAHQCW010000005">
    <property type="protein sequence ID" value="MBU9735758.1"/>
    <property type="molecule type" value="Genomic_DNA"/>
</dbReference>
<reference evidence="2" key="1">
    <citation type="submission" date="2021-06" db="EMBL/GenBank/DDBJ databases">
        <title>Description of novel taxa of the family Lachnospiraceae.</title>
        <authorList>
            <person name="Chaplin A.V."/>
            <person name="Sokolova S.R."/>
            <person name="Pikina A.P."/>
            <person name="Korzhanova M."/>
            <person name="Belova V."/>
            <person name="Korostin D."/>
            <person name="Efimov B.A."/>
        </authorList>
    </citation>
    <scope>NUCLEOTIDE SEQUENCE</scope>
    <source>
        <strain evidence="2">ASD5720</strain>
    </source>
</reference>
<dbReference type="Proteomes" id="UP000712157">
    <property type="component" value="Unassembled WGS sequence"/>
</dbReference>
<gene>
    <name evidence="2" type="ORF">KTH89_04360</name>
</gene>